<evidence type="ECO:0000313" key="3">
    <source>
        <dbReference type="Proteomes" id="UP000789595"/>
    </source>
</evidence>
<comment type="caution">
    <text evidence="2">The sequence shown here is derived from an EMBL/GenBank/DDBJ whole genome shotgun (WGS) entry which is preliminary data.</text>
</comment>
<evidence type="ECO:0008006" key="4">
    <source>
        <dbReference type="Google" id="ProtNLM"/>
    </source>
</evidence>
<gene>
    <name evidence="2" type="ORF">PECAL_4P14150</name>
</gene>
<sequence length="200" mass="22515">MPSKKKGPSEQKSKKAIAEAKRIRAADQTFGIKNKGKSAKAKQYVSRVEHSLTGNEKKAQQERKEKLKAKREQREAEEREERALFSETTDVMKVKKKGQSSSVQKADEDLSEEMEKALLRAKELFDAGAMSMQDYQNYREQILAPDSDEEDEDGGDEATASEAESEPDPRLELKREDLYLEGADDDIDIDALPDDDGDAE</sequence>
<reference evidence="2" key="1">
    <citation type="submission" date="2021-11" db="EMBL/GenBank/DDBJ databases">
        <authorList>
            <consortium name="Genoscope - CEA"/>
            <person name="William W."/>
        </authorList>
    </citation>
    <scope>NUCLEOTIDE SEQUENCE</scope>
</reference>
<keyword evidence="3" id="KW-1185">Reference proteome</keyword>
<feature type="region of interest" description="Disordered" evidence="1">
    <location>
        <begin position="1"/>
        <end position="84"/>
    </location>
</feature>
<dbReference type="OrthoDB" id="278280at2759"/>
<proteinExistence type="predicted"/>
<dbReference type="Proteomes" id="UP000789595">
    <property type="component" value="Unassembled WGS sequence"/>
</dbReference>
<evidence type="ECO:0000256" key="1">
    <source>
        <dbReference type="SAM" id="MobiDB-lite"/>
    </source>
</evidence>
<evidence type="ECO:0000313" key="2">
    <source>
        <dbReference type="EMBL" id="CAH0374147.1"/>
    </source>
</evidence>
<feature type="region of interest" description="Disordered" evidence="1">
    <location>
        <begin position="91"/>
        <end position="110"/>
    </location>
</feature>
<organism evidence="2 3">
    <name type="scientific">Pelagomonas calceolata</name>
    <dbReference type="NCBI Taxonomy" id="35677"/>
    <lineage>
        <taxon>Eukaryota</taxon>
        <taxon>Sar</taxon>
        <taxon>Stramenopiles</taxon>
        <taxon>Ochrophyta</taxon>
        <taxon>Pelagophyceae</taxon>
        <taxon>Pelagomonadales</taxon>
        <taxon>Pelagomonadaceae</taxon>
        <taxon>Pelagomonas</taxon>
    </lineage>
</organism>
<feature type="compositionally biased region" description="Basic and acidic residues" evidence="1">
    <location>
        <begin position="7"/>
        <end position="25"/>
    </location>
</feature>
<protein>
    <recommendedName>
        <fullName evidence="4">ZC3H15/TMA46 family C-terminal domain-containing protein</fullName>
    </recommendedName>
</protein>
<name>A0A8J2STK5_9STRA</name>
<dbReference type="EMBL" id="CAKKNE010000004">
    <property type="protein sequence ID" value="CAH0374147.1"/>
    <property type="molecule type" value="Genomic_DNA"/>
</dbReference>
<feature type="compositionally biased region" description="Acidic residues" evidence="1">
    <location>
        <begin position="182"/>
        <end position="200"/>
    </location>
</feature>
<feature type="compositionally biased region" description="Acidic residues" evidence="1">
    <location>
        <begin position="146"/>
        <end position="156"/>
    </location>
</feature>
<accession>A0A8J2STK5</accession>
<dbReference type="AlphaFoldDB" id="A0A8J2STK5"/>
<feature type="compositionally biased region" description="Basic and acidic residues" evidence="1">
    <location>
        <begin position="167"/>
        <end position="178"/>
    </location>
</feature>
<feature type="region of interest" description="Disordered" evidence="1">
    <location>
        <begin position="136"/>
        <end position="200"/>
    </location>
</feature>
<feature type="compositionally biased region" description="Basic and acidic residues" evidence="1">
    <location>
        <begin position="47"/>
        <end position="84"/>
    </location>
</feature>